<dbReference type="AlphaFoldDB" id="A0A5T2XIE6"/>
<sequence length="122" mass="13878">MATPCYVRVCNGNTNESYDVGPFDYSGNESAFHTPSAMNWIYKQIGIIQTKNPESPLIKHKWSYVKDDFFGPKADVKVEVNNITFEIFTLVQPDIHNVVEEHTTNDYPNWVINGNESSDGDM</sequence>
<organism evidence="1">
    <name type="scientific">Salmonella enterica</name>
    <name type="common">Salmonella choleraesuis</name>
    <dbReference type="NCBI Taxonomy" id="28901"/>
    <lineage>
        <taxon>Bacteria</taxon>
        <taxon>Pseudomonadati</taxon>
        <taxon>Pseudomonadota</taxon>
        <taxon>Gammaproteobacteria</taxon>
        <taxon>Enterobacterales</taxon>
        <taxon>Enterobacteriaceae</taxon>
        <taxon>Salmonella</taxon>
    </lineage>
</organism>
<proteinExistence type="predicted"/>
<accession>A0A5T2XIE6</accession>
<comment type="caution">
    <text evidence="1">The sequence shown here is derived from an EMBL/GenBank/DDBJ whole genome shotgun (WGS) entry which is preliminary data.</text>
</comment>
<reference evidence="1" key="1">
    <citation type="submission" date="2018-05" db="EMBL/GenBank/DDBJ databases">
        <authorList>
            <consortium name="GenomeTrakr network: Whole genome sequencing for foodborne pathogen traceback"/>
        </authorList>
    </citation>
    <scope>NUCLEOTIDE SEQUENCE</scope>
    <source>
        <strain evidence="1">FDA00013149</strain>
    </source>
</reference>
<protein>
    <submittedName>
        <fullName evidence="1">Uncharacterized protein</fullName>
    </submittedName>
</protein>
<evidence type="ECO:0000313" key="1">
    <source>
        <dbReference type="EMBL" id="EAM8994565.1"/>
    </source>
</evidence>
<gene>
    <name evidence="1" type="ORF">DLN26_02795</name>
</gene>
<name>A0A5T2XIE6_SALER</name>
<dbReference type="EMBL" id="AACWKH010000002">
    <property type="protein sequence ID" value="EAM8994565.1"/>
    <property type="molecule type" value="Genomic_DNA"/>
</dbReference>